<organism evidence="9 10">
    <name type="scientific">Ostreobium quekettii</name>
    <dbReference type="NCBI Taxonomy" id="121088"/>
    <lineage>
        <taxon>Eukaryota</taxon>
        <taxon>Viridiplantae</taxon>
        <taxon>Chlorophyta</taxon>
        <taxon>core chlorophytes</taxon>
        <taxon>Ulvophyceae</taxon>
        <taxon>TCBD clade</taxon>
        <taxon>Bryopsidales</taxon>
        <taxon>Ostreobineae</taxon>
        <taxon>Ostreobiaceae</taxon>
        <taxon>Ostreobium</taxon>
    </lineage>
</organism>
<dbReference type="EC" id="2.3.1.30" evidence="3"/>
<evidence type="ECO:0000313" key="9">
    <source>
        <dbReference type="EMBL" id="CAD7697988.1"/>
    </source>
</evidence>
<reference evidence="9" key="1">
    <citation type="submission" date="2020-12" db="EMBL/GenBank/DDBJ databases">
        <authorList>
            <person name="Iha C."/>
        </authorList>
    </citation>
    <scope>NUCLEOTIDE SEQUENCE</scope>
</reference>
<comment type="similarity">
    <text evidence="2">Belongs to the transferase hexapeptide repeat family.</text>
</comment>
<evidence type="ECO:0000256" key="5">
    <source>
        <dbReference type="ARBA" id="ARBA00022679"/>
    </source>
</evidence>
<comment type="pathway">
    <text evidence="1">Amino-acid biosynthesis; L-cysteine biosynthesis; L-cysteine from L-serine: step 1/2.</text>
</comment>
<evidence type="ECO:0000259" key="8">
    <source>
        <dbReference type="SMART" id="SM00971"/>
    </source>
</evidence>
<dbReference type="PROSITE" id="PS00101">
    <property type="entry name" value="HEXAPEP_TRANSFERASES"/>
    <property type="match status" value="1"/>
</dbReference>
<evidence type="ECO:0000256" key="1">
    <source>
        <dbReference type="ARBA" id="ARBA00004876"/>
    </source>
</evidence>
<dbReference type="Proteomes" id="UP000708148">
    <property type="component" value="Unassembled WGS sequence"/>
</dbReference>
<dbReference type="CDD" id="cd03354">
    <property type="entry name" value="LbH_SAT"/>
    <property type="match status" value="1"/>
</dbReference>
<dbReference type="NCBIfam" id="NF041874">
    <property type="entry name" value="EPS_EpsC"/>
    <property type="match status" value="1"/>
</dbReference>
<dbReference type="SUPFAM" id="SSF51161">
    <property type="entry name" value="Trimeric LpxA-like enzymes"/>
    <property type="match status" value="1"/>
</dbReference>
<dbReference type="AlphaFoldDB" id="A0A8S1ISY3"/>
<feature type="compositionally biased region" description="Polar residues" evidence="7">
    <location>
        <begin position="1"/>
        <end position="15"/>
    </location>
</feature>
<evidence type="ECO:0000256" key="3">
    <source>
        <dbReference type="ARBA" id="ARBA00013266"/>
    </source>
</evidence>
<dbReference type="GO" id="GO:0006535">
    <property type="term" value="P:cysteine biosynthetic process from serine"/>
    <property type="evidence" value="ECO:0007669"/>
    <property type="project" value="InterPro"/>
</dbReference>
<dbReference type="GO" id="GO:0005737">
    <property type="term" value="C:cytoplasm"/>
    <property type="evidence" value="ECO:0007669"/>
    <property type="project" value="InterPro"/>
</dbReference>
<dbReference type="InterPro" id="IPR053376">
    <property type="entry name" value="Serine_acetyltransferase"/>
</dbReference>
<name>A0A8S1ISY3_9CHLO</name>
<evidence type="ECO:0000256" key="6">
    <source>
        <dbReference type="ARBA" id="ARBA00023315"/>
    </source>
</evidence>
<dbReference type="Gene3D" id="2.160.10.10">
    <property type="entry name" value="Hexapeptide repeat proteins"/>
    <property type="match status" value="1"/>
</dbReference>
<dbReference type="InterPro" id="IPR045304">
    <property type="entry name" value="LbH_SAT"/>
</dbReference>
<keyword evidence="4" id="KW-0028">Amino-acid biosynthesis</keyword>
<dbReference type="GO" id="GO:0009001">
    <property type="term" value="F:serine O-acetyltransferase activity"/>
    <property type="evidence" value="ECO:0007669"/>
    <property type="project" value="UniProtKB-EC"/>
</dbReference>
<feature type="domain" description="Serine acetyltransferase N-terminal" evidence="8">
    <location>
        <begin position="119"/>
        <end position="223"/>
    </location>
</feature>
<dbReference type="Pfam" id="PF00132">
    <property type="entry name" value="Hexapep"/>
    <property type="match status" value="1"/>
</dbReference>
<dbReference type="InterPro" id="IPR010493">
    <property type="entry name" value="Ser_AcTrfase_N"/>
</dbReference>
<keyword evidence="6" id="KW-0012">Acyltransferase</keyword>
<dbReference type="Pfam" id="PF06426">
    <property type="entry name" value="SATase_N"/>
    <property type="match status" value="1"/>
</dbReference>
<dbReference type="InterPro" id="IPR005881">
    <property type="entry name" value="Ser_O-AcTrfase"/>
</dbReference>
<sequence length="494" mass="52486">MAGTAVSANLSTAQCSHAPVPRDAAAGPWRTLRRGQAAPGGRGVGLVRATGESSNGALNGTGGAPQDATFVPVGDNVWNEGAFPSYMQSGDESRFCSDWQEALSAAEGEGPKRKRGTAIWEKMMLEAERDAKSEPLLSSFLYASILAHDSFERALAFVLANRLANATLLPTQLFEIFSEVLTQDQGTLESALSDISAVVERDPACSSFSSALLYFKGFQALQVHRIAHALWHRGQKVIALTLQSRVSEVYAMDIHPAATIGRGLLIDHGTGVVIGETAVVGNNVSILQNVTLGGTGKEVGDRHPKIHDNVLIGASATVLGNITIGKGAQVAAGSLVLKPVPPHTMVAGSPAKEVGKVSGNPALKMDQWSKKFDPFCDMFGQPVKEQQQEQEASSDGVALAMKEAAKDIVVVSEELQEMPQEPVKEQQQEQEASSNGVAVALKEATKDIVVISEEPQEMPQENLIEVSKSDGRQDLVEAALGEEGPVMAEPEYFI</sequence>
<evidence type="ECO:0000256" key="7">
    <source>
        <dbReference type="SAM" id="MobiDB-lite"/>
    </source>
</evidence>
<dbReference type="Pfam" id="PF14602">
    <property type="entry name" value="Hexapep_2"/>
    <property type="match status" value="1"/>
</dbReference>
<dbReference type="InterPro" id="IPR042122">
    <property type="entry name" value="Ser_AcTrfase_N_sf"/>
</dbReference>
<evidence type="ECO:0000313" key="10">
    <source>
        <dbReference type="Proteomes" id="UP000708148"/>
    </source>
</evidence>
<dbReference type="Gene3D" id="1.10.3130.10">
    <property type="entry name" value="serine acetyltransferase, domain 1"/>
    <property type="match status" value="1"/>
</dbReference>
<protein>
    <recommendedName>
        <fullName evidence="3">serine O-acetyltransferase</fullName>
        <ecNumber evidence="3">2.3.1.30</ecNumber>
    </recommendedName>
</protein>
<dbReference type="InterPro" id="IPR018357">
    <property type="entry name" value="Hexapep_transf_CS"/>
</dbReference>
<dbReference type="InterPro" id="IPR011004">
    <property type="entry name" value="Trimer_LpxA-like_sf"/>
</dbReference>
<dbReference type="NCBIfam" id="TIGR01172">
    <property type="entry name" value="cysE"/>
    <property type="match status" value="1"/>
</dbReference>
<dbReference type="FunFam" id="2.160.10.10:FF:000002">
    <property type="entry name" value="Serine acetyltransferase"/>
    <property type="match status" value="1"/>
</dbReference>
<accession>A0A8S1ISY3</accession>
<dbReference type="EMBL" id="CAJHUC010000738">
    <property type="protein sequence ID" value="CAD7697988.1"/>
    <property type="molecule type" value="Genomic_DNA"/>
</dbReference>
<keyword evidence="10" id="KW-1185">Reference proteome</keyword>
<evidence type="ECO:0000256" key="2">
    <source>
        <dbReference type="ARBA" id="ARBA00007274"/>
    </source>
</evidence>
<proteinExistence type="inferred from homology"/>
<comment type="caution">
    <text evidence="9">The sequence shown here is derived from an EMBL/GenBank/DDBJ whole genome shotgun (WGS) entry which is preliminary data.</text>
</comment>
<keyword evidence="5" id="KW-0808">Transferase</keyword>
<dbReference type="SMART" id="SM00971">
    <property type="entry name" value="SATase_N"/>
    <property type="match status" value="1"/>
</dbReference>
<dbReference type="OrthoDB" id="25818at2759"/>
<feature type="region of interest" description="Disordered" evidence="7">
    <location>
        <begin position="1"/>
        <end position="65"/>
    </location>
</feature>
<dbReference type="PANTHER" id="PTHR42811">
    <property type="entry name" value="SERINE ACETYLTRANSFERASE"/>
    <property type="match status" value="1"/>
</dbReference>
<gene>
    <name evidence="9" type="ORF">OSTQU699_LOCUS3349</name>
</gene>
<dbReference type="InterPro" id="IPR001451">
    <property type="entry name" value="Hexapep"/>
</dbReference>
<evidence type="ECO:0000256" key="4">
    <source>
        <dbReference type="ARBA" id="ARBA00022605"/>
    </source>
</evidence>